<dbReference type="SMART" id="SM00354">
    <property type="entry name" value="HTH_LACI"/>
    <property type="match status" value="1"/>
</dbReference>
<sequence>MTSRTTVTLTQVARHAGVSTATVSFVINGTKPVSPAVERRVRDAIAALGYHPSHAAQSLRTGRSATLGLLIPDLTNPFFPKLAQDIEREARVRGYAVLLADSHDDPRLQHDALTNLTRRGVDALLIVPAVGTGQTLTSPIPLVLIDRDAGGQPTVQSDKAQGGQLAAAHLIALGHRRIVILAGPDRQGQPGERVQGMLGAARHAGISIPASAVHHSGYGVDDGRAGTHALLDAHPDATALLAANDTLALGALSAAHSRGLNVPTDLSLVGFDDISWAALSSPPLTTVRQDTQALARRAIDRALTPPSDTPAPAEPPVPTELIVRGSTGPAPTASTRRFT</sequence>
<keyword evidence="1" id="KW-0805">Transcription regulation</keyword>
<evidence type="ECO:0000259" key="5">
    <source>
        <dbReference type="PROSITE" id="PS50932"/>
    </source>
</evidence>
<gene>
    <name evidence="6" type="ORF">GCM10008959_20670</name>
</gene>
<dbReference type="InterPro" id="IPR046335">
    <property type="entry name" value="LacI/GalR-like_sensor"/>
</dbReference>
<evidence type="ECO:0000313" key="7">
    <source>
        <dbReference type="Proteomes" id="UP000634308"/>
    </source>
</evidence>
<evidence type="ECO:0000256" key="1">
    <source>
        <dbReference type="ARBA" id="ARBA00023015"/>
    </source>
</evidence>
<reference evidence="7" key="1">
    <citation type="journal article" date="2019" name="Int. J. Syst. Evol. Microbiol.">
        <title>The Global Catalogue of Microorganisms (GCM) 10K type strain sequencing project: providing services to taxonomists for standard genome sequencing and annotation.</title>
        <authorList>
            <consortium name="The Broad Institute Genomics Platform"/>
            <consortium name="The Broad Institute Genome Sequencing Center for Infectious Disease"/>
            <person name="Wu L."/>
            <person name="Ma J."/>
        </authorList>
    </citation>
    <scope>NUCLEOTIDE SEQUENCE [LARGE SCALE GENOMIC DNA]</scope>
    <source>
        <strain evidence="7">JCM 31404</strain>
    </source>
</reference>
<dbReference type="EMBL" id="BMQM01000012">
    <property type="protein sequence ID" value="GGR58794.1"/>
    <property type="molecule type" value="Genomic_DNA"/>
</dbReference>
<organism evidence="6 7">
    <name type="scientific">Deinococcus seoulensis</name>
    <dbReference type="NCBI Taxonomy" id="1837379"/>
    <lineage>
        <taxon>Bacteria</taxon>
        <taxon>Thermotogati</taxon>
        <taxon>Deinococcota</taxon>
        <taxon>Deinococci</taxon>
        <taxon>Deinococcales</taxon>
        <taxon>Deinococcaceae</taxon>
        <taxon>Deinococcus</taxon>
    </lineage>
</organism>
<name>A0ABQ2RQX0_9DEIO</name>
<evidence type="ECO:0000256" key="3">
    <source>
        <dbReference type="ARBA" id="ARBA00023163"/>
    </source>
</evidence>
<keyword evidence="3" id="KW-0804">Transcription</keyword>
<evidence type="ECO:0000256" key="4">
    <source>
        <dbReference type="SAM" id="MobiDB-lite"/>
    </source>
</evidence>
<feature type="compositionally biased region" description="Pro residues" evidence="4">
    <location>
        <begin position="307"/>
        <end position="318"/>
    </location>
</feature>
<comment type="caution">
    <text evidence="6">The sequence shown here is derived from an EMBL/GenBank/DDBJ whole genome shotgun (WGS) entry which is preliminary data.</text>
</comment>
<proteinExistence type="predicted"/>
<evidence type="ECO:0000256" key="2">
    <source>
        <dbReference type="ARBA" id="ARBA00023125"/>
    </source>
</evidence>
<dbReference type="InterPro" id="IPR028082">
    <property type="entry name" value="Peripla_BP_I"/>
</dbReference>
<dbReference type="PANTHER" id="PTHR30146">
    <property type="entry name" value="LACI-RELATED TRANSCRIPTIONAL REPRESSOR"/>
    <property type="match status" value="1"/>
</dbReference>
<dbReference type="InterPro" id="IPR010982">
    <property type="entry name" value="Lambda_DNA-bd_dom_sf"/>
</dbReference>
<dbReference type="SUPFAM" id="SSF47413">
    <property type="entry name" value="lambda repressor-like DNA-binding domains"/>
    <property type="match status" value="1"/>
</dbReference>
<dbReference type="PROSITE" id="PS50932">
    <property type="entry name" value="HTH_LACI_2"/>
    <property type="match status" value="1"/>
</dbReference>
<evidence type="ECO:0000313" key="6">
    <source>
        <dbReference type="EMBL" id="GGR58794.1"/>
    </source>
</evidence>
<dbReference type="Gene3D" id="1.10.260.40">
    <property type="entry name" value="lambda repressor-like DNA-binding domains"/>
    <property type="match status" value="1"/>
</dbReference>
<feature type="domain" description="HTH lacI-type" evidence="5">
    <location>
        <begin position="7"/>
        <end position="61"/>
    </location>
</feature>
<dbReference type="SUPFAM" id="SSF53822">
    <property type="entry name" value="Periplasmic binding protein-like I"/>
    <property type="match status" value="1"/>
</dbReference>
<accession>A0ABQ2RQX0</accession>
<dbReference type="PANTHER" id="PTHR30146:SF138">
    <property type="entry name" value="TRANSCRIPTIONAL REGULATORY PROTEIN"/>
    <property type="match status" value="1"/>
</dbReference>
<dbReference type="Gene3D" id="3.40.50.2300">
    <property type="match status" value="2"/>
</dbReference>
<dbReference type="CDD" id="cd01392">
    <property type="entry name" value="HTH_LacI"/>
    <property type="match status" value="1"/>
</dbReference>
<keyword evidence="2" id="KW-0238">DNA-binding</keyword>
<dbReference type="Pfam" id="PF13377">
    <property type="entry name" value="Peripla_BP_3"/>
    <property type="match status" value="1"/>
</dbReference>
<protein>
    <submittedName>
        <fullName evidence="6">LacI family transcriptional regulator</fullName>
    </submittedName>
</protein>
<dbReference type="Pfam" id="PF00356">
    <property type="entry name" value="LacI"/>
    <property type="match status" value="1"/>
</dbReference>
<dbReference type="RefSeq" id="WP_189064904.1">
    <property type="nucleotide sequence ID" value="NZ_BMQM01000012.1"/>
</dbReference>
<feature type="region of interest" description="Disordered" evidence="4">
    <location>
        <begin position="301"/>
        <end position="339"/>
    </location>
</feature>
<dbReference type="Proteomes" id="UP000634308">
    <property type="component" value="Unassembled WGS sequence"/>
</dbReference>
<dbReference type="InterPro" id="IPR000843">
    <property type="entry name" value="HTH_LacI"/>
</dbReference>
<keyword evidence="7" id="KW-1185">Reference proteome</keyword>
<dbReference type="CDD" id="cd06267">
    <property type="entry name" value="PBP1_LacI_sugar_binding-like"/>
    <property type="match status" value="1"/>
</dbReference>